<evidence type="ECO:0000256" key="6">
    <source>
        <dbReference type="ARBA" id="ARBA00022989"/>
    </source>
</evidence>
<feature type="transmembrane region" description="Helical" evidence="8">
    <location>
        <begin position="96"/>
        <end position="117"/>
    </location>
</feature>
<comment type="subcellular location">
    <subcellularLocation>
        <location evidence="1">Cell inner membrane</location>
        <topology evidence="1">Multi-pass membrane protein</topology>
    </subcellularLocation>
</comment>
<feature type="transmembrane region" description="Helical" evidence="8">
    <location>
        <begin position="6"/>
        <end position="30"/>
    </location>
</feature>
<keyword evidence="4" id="KW-0997">Cell inner membrane</keyword>
<evidence type="ECO:0000256" key="3">
    <source>
        <dbReference type="ARBA" id="ARBA00022475"/>
    </source>
</evidence>
<accession>X1BNC2</accession>
<keyword evidence="5 8" id="KW-0812">Transmembrane</keyword>
<feature type="transmembrane region" description="Helical" evidence="8">
    <location>
        <begin position="42"/>
        <end position="64"/>
    </location>
</feature>
<keyword evidence="6 8" id="KW-1133">Transmembrane helix</keyword>
<comment type="caution">
    <text evidence="10">The sequence shown here is derived from an EMBL/GenBank/DDBJ whole genome shotgun (WGS) entry which is preliminary data.</text>
</comment>
<evidence type="ECO:0000313" key="10">
    <source>
        <dbReference type="EMBL" id="GAG96465.1"/>
    </source>
</evidence>
<evidence type="ECO:0000256" key="8">
    <source>
        <dbReference type="SAM" id="Phobius"/>
    </source>
</evidence>
<dbReference type="PANTHER" id="PTHR30413">
    <property type="entry name" value="INNER MEMBRANE TRANSPORT PERMEASE"/>
    <property type="match status" value="1"/>
</dbReference>
<sequence>YGMVATWWIFMLPLFMLIAFLTALAFGLWLSALNVRYRDVGYTLPFLIQIWMYASPIVYPLSIVPEKWRQLYSLNPMVSVIEGFRWAMLGNKSPDFTIIAVSTSSVLLLLMAGIVFFRRMERTFADVM</sequence>
<keyword evidence="7 8" id="KW-0472">Membrane</keyword>
<dbReference type="GO" id="GO:0005886">
    <property type="term" value="C:plasma membrane"/>
    <property type="evidence" value="ECO:0007669"/>
    <property type="project" value="UniProtKB-SubCell"/>
</dbReference>
<keyword evidence="3" id="KW-1003">Cell membrane</keyword>
<evidence type="ECO:0000256" key="7">
    <source>
        <dbReference type="ARBA" id="ARBA00023136"/>
    </source>
</evidence>
<dbReference type="PROSITE" id="PS51012">
    <property type="entry name" value="ABC_TM2"/>
    <property type="match status" value="1"/>
</dbReference>
<proteinExistence type="predicted"/>
<dbReference type="GO" id="GO:0140359">
    <property type="term" value="F:ABC-type transporter activity"/>
    <property type="evidence" value="ECO:0007669"/>
    <property type="project" value="InterPro"/>
</dbReference>
<dbReference type="EMBL" id="BART01022446">
    <property type="protein sequence ID" value="GAG96465.1"/>
    <property type="molecule type" value="Genomic_DNA"/>
</dbReference>
<dbReference type="InterPro" id="IPR047817">
    <property type="entry name" value="ABC2_TM_bact-type"/>
</dbReference>
<name>X1BNC2_9ZZZZ</name>
<protein>
    <recommendedName>
        <fullName evidence="9">ABC transmembrane type-2 domain-containing protein</fullName>
    </recommendedName>
</protein>
<evidence type="ECO:0000256" key="2">
    <source>
        <dbReference type="ARBA" id="ARBA00022448"/>
    </source>
</evidence>
<keyword evidence="2" id="KW-0813">Transport</keyword>
<reference evidence="10" key="1">
    <citation type="journal article" date="2014" name="Front. Microbiol.">
        <title>High frequency of phylogenetically diverse reductive dehalogenase-homologous genes in deep subseafloor sedimentary metagenomes.</title>
        <authorList>
            <person name="Kawai M."/>
            <person name="Futagami T."/>
            <person name="Toyoda A."/>
            <person name="Takaki Y."/>
            <person name="Nishi S."/>
            <person name="Hori S."/>
            <person name="Arai W."/>
            <person name="Tsubouchi T."/>
            <person name="Morono Y."/>
            <person name="Uchiyama I."/>
            <person name="Ito T."/>
            <person name="Fujiyama A."/>
            <person name="Inagaki F."/>
            <person name="Takami H."/>
        </authorList>
    </citation>
    <scope>NUCLEOTIDE SEQUENCE</scope>
    <source>
        <strain evidence="10">Expedition CK06-06</strain>
    </source>
</reference>
<dbReference type="Pfam" id="PF01061">
    <property type="entry name" value="ABC2_membrane"/>
    <property type="match status" value="1"/>
</dbReference>
<evidence type="ECO:0000256" key="4">
    <source>
        <dbReference type="ARBA" id="ARBA00022519"/>
    </source>
</evidence>
<dbReference type="InterPro" id="IPR013525">
    <property type="entry name" value="ABC2_TM"/>
</dbReference>
<feature type="domain" description="ABC transmembrane type-2" evidence="9">
    <location>
        <begin position="1"/>
        <end position="120"/>
    </location>
</feature>
<dbReference type="GO" id="GO:0015920">
    <property type="term" value="P:lipopolysaccharide transport"/>
    <property type="evidence" value="ECO:0007669"/>
    <property type="project" value="TreeGrafter"/>
</dbReference>
<gene>
    <name evidence="10" type="ORF">S01H4_41084</name>
</gene>
<evidence type="ECO:0000259" key="9">
    <source>
        <dbReference type="PROSITE" id="PS51012"/>
    </source>
</evidence>
<organism evidence="10">
    <name type="scientific">marine sediment metagenome</name>
    <dbReference type="NCBI Taxonomy" id="412755"/>
    <lineage>
        <taxon>unclassified sequences</taxon>
        <taxon>metagenomes</taxon>
        <taxon>ecological metagenomes</taxon>
    </lineage>
</organism>
<feature type="non-terminal residue" evidence="10">
    <location>
        <position position="1"/>
    </location>
</feature>
<dbReference type="PANTHER" id="PTHR30413:SF8">
    <property type="entry name" value="TRANSPORT PERMEASE PROTEIN"/>
    <property type="match status" value="1"/>
</dbReference>
<dbReference type="AlphaFoldDB" id="X1BNC2"/>
<evidence type="ECO:0000256" key="1">
    <source>
        <dbReference type="ARBA" id="ARBA00004429"/>
    </source>
</evidence>
<evidence type="ECO:0000256" key="5">
    <source>
        <dbReference type="ARBA" id="ARBA00022692"/>
    </source>
</evidence>